<dbReference type="InterPro" id="IPR036390">
    <property type="entry name" value="WH_DNA-bd_sf"/>
</dbReference>
<protein>
    <submittedName>
        <fullName evidence="5">GntR family transcriptional regulator</fullName>
    </submittedName>
</protein>
<dbReference type="GO" id="GO:0003677">
    <property type="term" value="F:DNA binding"/>
    <property type="evidence" value="ECO:0007669"/>
    <property type="project" value="UniProtKB-KW"/>
</dbReference>
<gene>
    <name evidence="5" type="primary">ytrA</name>
    <name evidence="5" type="ORF">SGA01_74910</name>
</gene>
<comment type="caution">
    <text evidence="5">The sequence shown here is derived from an EMBL/GenBank/DDBJ whole genome shotgun (WGS) entry which is preliminary data.</text>
</comment>
<evidence type="ECO:0000259" key="4">
    <source>
        <dbReference type="PROSITE" id="PS50949"/>
    </source>
</evidence>
<evidence type="ECO:0000256" key="3">
    <source>
        <dbReference type="ARBA" id="ARBA00023163"/>
    </source>
</evidence>
<reference evidence="5 6" key="1">
    <citation type="submission" date="2019-06" db="EMBL/GenBank/DDBJ databases">
        <title>Whole genome shotgun sequence of Streptomyces gardneri NBRC 12865.</title>
        <authorList>
            <person name="Hosoyama A."/>
            <person name="Uohara A."/>
            <person name="Ohji S."/>
            <person name="Ichikawa N."/>
        </authorList>
    </citation>
    <scope>NUCLEOTIDE SEQUENCE [LARGE SCALE GENOMIC DNA]</scope>
    <source>
        <strain evidence="5 6">NBRC 12865</strain>
    </source>
</reference>
<dbReference type="GO" id="GO:0003700">
    <property type="term" value="F:DNA-binding transcription factor activity"/>
    <property type="evidence" value="ECO:0007669"/>
    <property type="project" value="InterPro"/>
</dbReference>
<keyword evidence="3" id="KW-0804">Transcription</keyword>
<dbReference type="Proteomes" id="UP000315226">
    <property type="component" value="Unassembled WGS sequence"/>
</dbReference>
<dbReference type="EMBL" id="BJMN01000070">
    <property type="protein sequence ID" value="GEB61886.1"/>
    <property type="molecule type" value="Genomic_DNA"/>
</dbReference>
<dbReference type="PANTHER" id="PTHR38445">
    <property type="entry name" value="HTH-TYPE TRANSCRIPTIONAL REPRESSOR YTRA"/>
    <property type="match status" value="1"/>
</dbReference>
<dbReference type="Pfam" id="PF00392">
    <property type="entry name" value="GntR"/>
    <property type="match status" value="1"/>
</dbReference>
<dbReference type="OrthoDB" id="3192286at2"/>
<sequence>MLFRVDPASSVPLGDQIAACVRGALADGSAEPGERLPAARELADSLGVNVHTVLRGYQRLREEGLIELRRGRGAVIVPGVAAPDRARLVSRLREAAAEARELGLTEAEFLELARTSLS</sequence>
<name>A0A4Y3RW10_9ACTN</name>
<feature type="domain" description="HTH gntR-type" evidence="4">
    <location>
        <begin position="11"/>
        <end position="79"/>
    </location>
</feature>
<organism evidence="5 6">
    <name type="scientific">Streptomyces gardneri</name>
    <dbReference type="NCBI Taxonomy" id="66892"/>
    <lineage>
        <taxon>Bacteria</taxon>
        <taxon>Bacillati</taxon>
        <taxon>Actinomycetota</taxon>
        <taxon>Actinomycetes</taxon>
        <taxon>Kitasatosporales</taxon>
        <taxon>Streptomycetaceae</taxon>
        <taxon>Streptomyces</taxon>
    </lineage>
</organism>
<dbReference type="PROSITE" id="PS50949">
    <property type="entry name" value="HTH_GNTR"/>
    <property type="match status" value="1"/>
</dbReference>
<accession>A0A4Y3RW10</accession>
<dbReference type="Gene3D" id="1.10.10.10">
    <property type="entry name" value="Winged helix-like DNA-binding domain superfamily/Winged helix DNA-binding domain"/>
    <property type="match status" value="1"/>
</dbReference>
<keyword evidence="6" id="KW-1185">Reference proteome</keyword>
<dbReference type="InterPro" id="IPR000524">
    <property type="entry name" value="Tscrpt_reg_HTH_GntR"/>
</dbReference>
<evidence type="ECO:0000256" key="2">
    <source>
        <dbReference type="ARBA" id="ARBA00023125"/>
    </source>
</evidence>
<evidence type="ECO:0000313" key="6">
    <source>
        <dbReference type="Proteomes" id="UP000315226"/>
    </source>
</evidence>
<dbReference type="SUPFAM" id="SSF46785">
    <property type="entry name" value="Winged helix' DNA-binding domain"/>
    <property type="match status" value="1"/>
</dbReference>
<dbReference type="SMART" id="SM00345">
    <property type="entry name" value="HTH_GNTR"/>
    <property type="match status" value="1"/>
</dbReference>
<dbReference type="InterPro" id="IPR036388">
    <property type="entry name" value="WH-like_DNA-bd_sf"/>
</dbReference>
<proteinExistence type="predicted"/>
<dbReference type="CDD" id="cd07377">
    <property type="entry name" value="WHTH_GntR"/>
    <property type="match status" value="1"/>
</dbReference>
<keyword evidence="1" id="KW-0805">Transcription regulation</keyword>
<evidence type="ECO:0000256" key="1">
    <source>
        <dbReference type="ARBA" id="ARBA00023015"/>
    </source>
</evidence>
<dbReference type="AlphaFoldDB" id="A0A4Y3RW10"/>
<dbReference type="PANTHER" id="PTHR38445:SF7">
    <property type="entry name" value="GNTR-FAMILY TRANSCRIPTIONAL REGULATOR"/>
    <property type="match status" value="1"/>
</dbReference>
<keyword evidence="2" id="KW-0238">DNA-binding</keyword>
<evidence type="ECO:0000313" key="5">
    <source>
        <dbReference type="EMBL" id="GEB61886.1"/>
    </source>
</evidence>
<dbReference type="RefSeq" id="WP_055642577.1">
    <property type="nucleotide sequence ID" value="NZ_BJMN01000070.1"/>
</dbReference>
<dbReference type="GeneID" id="95690791"/>